<gene>
    <name evidence="1" type="ORF">SK854_00050</name>
</gene>
<evidence type="ECO:0000313" key="1">
    <source>
        <dbReference type="EMBL" id="MDX8140484.1"/>
    </source>
</evidence>
<accession>A0ABU4UM44</accession>
<dbReference type="RefSeq" id="WP_319972911.1">
    <property type="nucleotide sequence ID" value="NZ_JAXAVU010000001.1"/>
</dbReference>
<dbReference type="EMBL" id="JAXAVU010000001">
    <property type="protein sequence ID" value="MDX8140484.1"/>
    <property type="molecule type" value="Genomic_DNA"/>
</dbReference>
<protein>
    <submittedName>
        <fullName evidence="1">Uncharacterized protein</fullName>
    </submittedName>
</protein>
<keyword evidence="2" id="KW-1185">Reference proteome</keyword>
<dbReference type="Gene3D" id="3.30.460.40">
    <property type="match status" value="1"/>
</dbReference>
<dbReference type="Proteomes" id="UP001285352">
    <property type="component" value="Unassembled WGS sequence"/>
</dbReference>
<name>A0ABU4UM44_9PSEU</name>
<comment type="caution">
    <text evidence="1">The sequence shown here is derived from an EMBL/GenBank/DDBJ whole genome shotgun (WGS) entry which is preliminary data.</text>
</comment>
<sequence>MAGTTTQAVDLSCRAALHLEETDRYCRSVLDPRDRPRLRLRAMLEALHRHNVDWVMSGSVVLAVYGADVQPNDLDVVPSPAPDNLQRIADLLVELEAVPAYDPSWRNGLTEAQCRSWQPEPVTLEQLDHLFVTRLGMLDVPPELTGTYAHLRTGATELELAGTPVWVCDPREVLKRVPDPPRPKDLARADAYAELRQRLQNDSSPTRVRPICLSPIRMLFDQ</sequence>
<evidence type="ECO:0000313" key="2">
    <source>
        <dbReference type="Proteomes" id="UP001285352"/>
    </source>
</evidence>
<dbReference type="InterPro" id="IPR043519">
    <property type="entry name" value="NT_sf"/>
</dbReference>
<proteinExistence type="predicted"/>
<reference evidence="1 2" key="2">
    <citation type="submission" date="2023-11" db="EMBL/GenBank/DDBJ databases">
        <authorList>
            <person name="Lara A.C."/>
            <person name="Chronakova A."/>
        </authorList>
    </citation>
    <scope>NUCLEOTIDE SEQUENCE [LARGE SCALE GENOMIC DNA]</scope>
    <source>
        <strain evidence="1 2">BCCO 10_0061</strain>
    </source>
</reference>
<reference evidence="1 2" key="1">
    <citation type="submission" date="2023-11" db="EMBL/GenBank/DDBJ databases">
        <title>Lentzea sokolovensis, sp. nov., Lentzea kristufkii, sp. nov., and Lentzea miocenensis, sp. nov., rare actinobacteria from Sokolov Coal Basin, Miocene lacustrine sediment, Czech Republic.</title>
        <authorList>
            <person name="Lara A."/>
            <person name="Kotroba L."/>
            <person name="Nouioui I."/>
            <person name="Neumann-Schaal M."/>
            <person name="Mast Y."/>
            <person name="Chronakova A."/>
        </authorList>
    </citation>
    <scope>NUCLEOTIDE SEQUENCE [LARGE SCALE GENOMIC DNA]</scope>
    <source>
        <strain evidence="1 2">BCCO 10_0061</strain>
    </source>
</reference>
<dbReference type="SUPFAM" id="SSF81301">
    <property type="entry name" value="Nucleotidyltransferase"/>
    <property type="match status" value="1"/>
</dbReference>
<organism evidence="1 2">
    <name type="scientific">Lentzea sokolovensis</name>
    <dbReference type="NCBI Taxonomy" id="3095429"/>
    <lineage>
        <taxon>Bacteria</taxon>
        <taxon>Bacillati</taxon>
        <taxon>Actinomycetota</taxon>
        <taxon>Actinomycetes</taxon>
        <taxon>Pseudonocardiales</taxon>
        <taxon>Pseudonocardiaceae</taxon>
        <taxon>Lentzea</taxon>
    </lineage>
</organism>